<evidence type="ECO:0000313" key="2">
    <source>
        <dbReference type="EMBL" id="OXB19406.1"/>
    </source>
</evidence>
<dbReference type="RefSeq" id="WP_070907727.1">
    <property type="nucleotide sequence ID" value="NZ_MIKE01000024.1"/>
</dbReference>
<evidence type="ECO:0000313" key="1">
    <source>
        <dbReference type="EMBL" id="OHT44458.1"/>
    </source>
</evidence>
<dbReference type="EMBL" id="MIKE01000024">
    <property type="protein sequence ID" value="OHT44458.1"/>
    <property type="molecule type" value="Genomic_DNA"/>
</dbReference>
<gene>
    <name evidence="2" type="ORF">B0A71_12745</name>
    <name evidence="1" type="ORF">BHE19_12125</name>
</gene>
<name>A0A1S1J3Y9_9FLAO</name>
<accession>A0A1S1J3Y9</accession>
<evidence type="ECO:0000313" key="4">
    <source>
        <dbReference type="Proteomes" id="UP000198319"/>
    </source>
</evidence>
<organism evidence="1 3">
    <name type="scientific">Flavobacterium tructae</name>
    <dbReference type="NCBI Taxonomy" id="1114873"/>
    <lineage>
        <taxon>Bacteria</taxon>
        <taxon>Pseudomonadati</taxon>
        <taxon>Bacteroidota</taxon>
        <taxon>Flavobacteriia</taxon>
        <taxon>Flavobacteriales</taxon>
        <taxon>Flavobacteriaceae</taxon>
        <taxon>Flavobacterium</taxon>
    </lineage>
</organism>
<dbReference type="STRING" id="1278819.BHE19_12125"/>
<sequence>MNITIKQANIKNSLFLAYKYDQYVKNAKKSASESSDAPIHDDLRSAFQDLIPHFAFICEEIKESDCRDRLDSPDVDLPEEHFLLKYKVHGFTIGGQGDSEGVTISGSKKLESGKYLNLNTPFLKFEDYQDYPFMAELRESIDVLKSEVYEYLEGKQAPPKQQEMQLDDDEVVM</sequence>
<dbReference type="AlphaFoldDB" id="A0A1S1J3Y9"/>
<dbReference type="OrthoDB" id="878213at2"/>
<dbReference type="EMBL" id="MUHG01000018">
    <property type="protein sequence ID" value="OXB19406.1"/>
    <property type="molecule type" value="Genomic_DNA"/>
</dbReference>
<dbReference type="Proteomes" id="UP000180252">
    <property type="component" value="Unassembled WGS sequence"/>
</dbReference>
<reference evidence="1" key="1">
    <citation type="submission" date="2016-09" db="EMBL/GenBank/DDBJ databases">
        <authorList>
            <person name="Capua I."/>
            <person name="De Benedictis P."/>
            <person name="Joannis T."/>
            <person name="Lombin L.H."/>
            <person name="Cattoli G."/>
        </authorList>
    </citation>
    <scope>NUCLEOTIDE SEQUENCE [LARGE SCALE GENOMIC DNA]</scope>
    <source>
        <strain evidence="1">MSU</strain>
    </source>
</reference>
<protein>
    <submittedName>
        <fullName evidence="1">Uncharacterized protein</fullName>
    </submittedName>
</protein>
<dbReference type="Proteomes" id="UP000198319">
    <property type="component" value="Unassembled WGS sequence"/>
</dbReference>
<reference evidence="3" key="2">
    <citation type="submission" date="2016-09" db="EMBL/GenBank/DDBJ databases">
        <authorList>
            <person name="Chen S."/>
            <person name="Walker E."/>
        </authorList>
    </citation>
    <scope>NUCLEOTIDE SEQUENCE [LARGE SCALE GENOMIC DNA]</scope>
    <source>
        <strain evidence="3">MSU</strain>
    </source>
</reference>
<reference evidence="2 4" key="3">
    <citation type="submission" date="2016-11" db="EMBL/GenBank/DDBJ databases">
        <title>Whole genomes of Flavobacteriaceae.</title>
        <authorList>
            <person name="Stine C."/>
            <person name="Li C."/>
            <person name="Tadesse D."/>
        </authorList>
    </citation>
    <scope>NUCLEOTIDE SEQUENCE [LARGE SCALE GENOMIC DNA]</scope>
    <source>
        <strain evidence="2 4">ATCC BAA-2541</strain>
    </source>
</reference>
<comment type="caution">
    <text evidence="1">The sequence shown here is derived from an EMBL/GenBank/DDBJ whole genome shotgun (WGS) entry which is preliminary data.</text>
</comment>
<proteinExistence type="predicted"/>
<keyword evidence="4" id="KW-1185">Reference proteome</keyword>
<evidence type="ECO:0000313" key="3">
    <source>
        <dbReference type="Proteomes" id="UP000180252"/>
    </source>
</evidence>